<feature type="chain" id="PRO_5043497564" evidence="1">
    <location>
        <begin position="21"/>
        <end position="160"/>
    </location>
</feature>
<organism evidence="2 3">
    <name type="scientific">Rhynocoris fuscipes</name>
    <dbReference type="NCBI Taxonomy" id="488301"/>
    <lineage>
        <taxon>Eukaryota</taxon>
        <taxon>Metazoa</taxon>
        <taxon>Ecdysozoa</taxon>
        <taxon>Arthropoda</taxon>
        <taxon>Hexapoda</taxon>
        <taxon>Insecta</taxon>
        <taxon>Pterygota</taxon>
        <taxon>Neoptera</taxon>
        <taxon>Paraneoptera</taxon>
        <taxon>Hemiptera</taxon>
        <taxon>Heteroptera</taxon>
        <taxon>Panheteroptera</taxon>
        <taxon>Cimicomorpha</taxon>
        <taxon>Reduviidae</taxon>
        <taxon>Harpactorinae</taxon>
        <taxon>Harpactorini</taxon>
        <taxon>Rhynocoris</taxon>
    </lineage>
</organism>
<dbReference type="AlphaFoldDB" id="A0AAW1CX78"/>
<gene>
    <name evidence="2" type="ORF">O3M35_011703</name>
</gene>
<reference evidence="2 3" key="1">
    <citation type="submission" date="2022-12" db="EMBL/GenBank/DDBJ databases">
        <title>Chromosome-level genome assembly of true bugs.</title>
        <authorList>
            <person name="Ma L."/>
            <person name="Li H."/>
        </authorList>
    </citation>
    <scope>NUCLEOTIDE SEQUENCE [LARGE SCALE GENOMIC DNA]</scope>
    <source>
        <strain evidence="2">Lab_2022b</strain>
    </source>
</reference>
<protein>
    <submittedName>
        <fullName evidence="2">Uncharacterized protein</fullName>
    </submittedName>
</protein>
<keyword evidence="1" id="KW-0732">Signal</keyword>
<dbReference type="EMBL" id="JAPXFL010000008">
    <property type="protein sequence ID" value="KAK9503051.1"/>
    <property type="molecule type" value="Genomic_DNA"/>
</dbReference>
<feature type="signal peptide" evidence="1">
    <location>
        <begin position="1"/>
        <end position="20"/>
    </location>
</feature>
<comment type="caution">
    <text evidence="2">The sequence shown here is derived from an EMBL/GenBank/DDBJ whole genome shotgun (WGS) entry which is preliminary data.</text>
</comment>
<accession>A0AAW1CX78</accession>
<dbReference type="Proteomes" id="UP001461498">
    <property type="component" value="Unassembled WGS sequence"/>
</dbReference>
<evidence type="ECO:0000256" key="1">
    <source>
        <dbReference type="SAM" id="SignalP"/>
    </source>
</evidence>
<evidence type="ECO:0000313" key="2">
    <source>
        <dbReference type="EMBL" id="KAK9503051.1"/>
    </source>
</evidence>
<name>A0AAW1CX78_9HEMI</name>
<keyword evidence="3" id="KW-1185">Reference proteome</keyword>
<proteinExistence type="predicted"/>
<evidence type="ECO:0000313" key="3">
    <source>
        <dbReference type="Proteomes" id="UP001461498"/>
    </source>
</evidence>
<sequence length="160" mass="17422">MIYSFAIFIFLSFATLYSQACDYKLVVKNIKRCNDSGNENDILNPGMRFSDDCDLEPIGCVQLSKPTKKLEINYNIISAVTGITLEKKSMSACGLKIGSKTVKCPTQENEKICSEPGFSMPLAAKALLSVATAIGQIHGTFNIVTDAGTTCYEGDAWVEK</sequence>